<protein>
    <submittedName>
        <fullName evidence="3">Uncharacterized protein</fullName>
    </submittedName>
</protein>
<dbReference type="OrthoDB" id="1738567at2759"/>
<dbReference type="Proteomes" id="UP000027138">
    <property type="component" value="Unassembled WGS sequence"/>
</dbReference>
<dbReference type="EMBL" id="KK920209">
    <property type="protein sequence ID" value="KDP20062.1"/>
    <property type="molecule type" value="Genomic_DNA"/>
</dbReference>
<sequence length="129" mass="13949">MASVIQSLPGQQPPPMAGEIEQPASSSSSWHSSGSIGPFFGVISVLAVLAILSCILGRVCSRRAVAPPPPQLDNRFKHRGYLGWWMKRKNRWCRGGDVEVGANNKVMALGDQDCKAEDGEVHDQQPPQA</sequence>
<dbReference type="PANTHER" id="PTHR33429:SF23">
    <property type="entry name" value="OS02G0709350 PROTEIN"/>
    <property type="match status" value="1"/>
</dbReference>
<organism evidence="3 4">
    <name type="scientific">Jatropha curcas</name>
    <name type="common">Barbados nut</name>
    <dbReference type="NCBI Taxonomy" id="180498"/>
    <lineage>
        <taxon>Eukaryota</taxon>
        <taxon>Viridiplantae</taxon>
        <taxon>Streptophyta</taxon>
        <taxon>Embryophyta</taxon>
        <taxon>Tracheophyta</taxon>
        <taxon>Spermatophyta</taxon>
        <taxon>Magnoliopsida</taxon>
        <taxon>eudicotyledons</taxon>
        <taxon>Gunneridae</taxon>
        <taxon>Pentapetalae</taxon>
        <taxon>rosids</taxon>
        <taxon>fabids</taxon>
        <taxon>Malpighiales</taxon>
        <taxon>Euphorbiaceae</taxon>
        <taxon>Crotonoideae</taxon>
        <taxon>Jatropheae</taxon>
        <taxon>Jatropha</taxon>
    </lineage>
</organism>
<name>A0A067J8N7_JATCU</name>
<evidence type="ECO:0000313" key="3">
    <source>
        <dbReference type="EMBL" id="KDP20062.1"/>
    </source>
</evidence>
<evidence type="ECO:0000256" key="1">
    <source>
        <dbReference type="SAM" id="MobiDB-lite"/>
    </source>
</evidence>
<dbReference type="AlphaFoldDB" id="A0A067J8N7"/>
<feature type="compositionally biased region" description="Polar residues" evidence="1">
    <location>
        <begin position="1"/>
        <end position="10"/>
    </location>
</feature>
<accession>A0A067J8N7</accession>
<keyword evidence="2" id="KW-0812">Transmembrane</keyword>
<reference evidence="3 4" key="1">
    <citation type="journal article" date="2014" name="PLoS ONE">
        <title>Global Analysis of Gene Expression Profiles in Physic Nut (Jatropha curcas L.) Seedlings Exposed to Salt Stress.</title>
        <authorList>
            <person name="Zhang L."/>
            <person name="Zhang C."/>
            <person name="Wu P."/>
            <person name="Chen Y."/>
            <person name="Li M."/>
            <person name="Jiang H."/>
            <person name="Wu G."/>
        </authorList>
    </citation>
    <scope>NUCLEOTIDE SEQUENCE [LARGE SCALE GENOMIC DNA]</scope>
    <source>
        <strain evidence="4">cv. GZQX0401</strain>
        <tissue evidence="3">Young leaves</tissue>
    </source>
</reference>
<feature type="transmembrane region" description="Helical" evidence="2">
    <location>
        <begin position="36"/>
        <end position="56"/>
    </location>
</feature>
<evidence type="ECO:0000256" key="2">
    <source>
        <dbReference type="SAM" id="Phobius"/>
    </source>
</evidence>
<dbReference type="PANTHER" id="PTHR33429">
    <property type="entry name" value="OS02G0708000 PROTEIN-RELATED"/>
    <property type="match status" value="1"/>
</dbReference>
<feature type="region of interest" description="Disordered" evidence="1">
    <location>
        <begin position="1"/>
        <end position="32"/>
    </location>
</feature>
<keyword evidence="2" id="KW-1133">Transmembrane helix</keyword>
<gene>
    <name evidence="3" type="ORF">JCGZ_05831</name>
</gene>
<keyword evidence="4" id="KW-1185">Reference proteome</keyword>
<proteinExistence type="predicted"/>
<evidence type="ECO:0000313" key="4">
    <source>
        <dbReference type="Proteomes" id="UP000027138"/>
    </source>
</evidence>
<keyword evidence="2" id="KW-0472">Membrane</keyword>